<feature type="active site" description="Schiff-base intermediate with substrate" evidence="12 14">
    <location>
        <position position="166"/>
    </location>
</feature>
<comment type="caution">
    <text evidence="12">Was originally thought to be a dihydrodipicolinate synthase (DHDPS), catalyzing the condensation of (S)-aspartate-beta-semialdehyde [(S)-ASA] and pyruvate to dihydrodipicolinate (DHDP). However, it was shown in E.coli that the product of the enzymatic reaction is not dihydrodipicolinate but in fact (4S)-4-hydroxy-2,3,4,5-tetrahydro-(2S)-dipicolinic acid (HTPA), and that the consecutive dehydration reaction leading to DHDP is not spontaneous but catalyzed by DapB.</text>
</comment>
<evidence type="ECO:0000256" key="11">
    <source>
        <dbReference type="ARBA" id="ARBA00047836"/>
    </source>
</evidence>
<evidence type="ECO:0000313" key="16">
    <source>
        <dbReference type="EMBL" id="RED53010.1"/>
    </source>
</evidence>
<comment type="subcellular location">
    <subcellularLocation>
        <location evidence="12">Cytoplasm</location>
    </subcellularLocation>
</comment>
<dbReference type="AlphaFoldDB" id="A0A3D9HUA3"/>
<evidence type="ECO:0000256" key="9">
    <source>
        <dbReference type="ARBA" id="ARBA00023239"/>
    </source>
</evidence>
<reference evidence="16 17" key="1">
    <citation type="submission" date="2018-07" db="EMBL/GenBank/DDBJ databases">
        <title>Genomic Encyclopedia of Type Strains, Phase III (KMG-III): the genomes of soil and plant-associated and newly described type strains.</title>
        <authorList>
            <person name="Whitman W."/>
        </authorList>
    </citation>
    <scope>NUCLEOTIDE SEQUENCE [LARGE SCALE GENOMIC DNA]</scope>
    <source>
        <strain evidence="16 17">CECT 7287</strain>
    </source>
</reference>
<feature type="site" description="Part of a proton relay during catalysis" evidence="12">
    <location>
        <position position="49"/>
    </location>
</feature>
<keyword evidence="10 12" id="KW-0704">Schiff base</keyword>
<evidence type="ECO:0000256" key="10">
    <source>
        <dbReference type="ARBA" id="ARBA00023270"/>
    </source>
</evidence>
<dbReference type="SUPFAM" id="SSF51569">
    <property type="entry name" value="Aldolase"/>
    <property type="match status" value="1"/>
</dbReference>
<dbReference type="GO" id="GO:0009089">
    <property type="term" value="P:lysine biosynthetic process via diaminopimelate"/>
    <property type="evidence" value="ECO:0007669"/>
    <property type="project" value="UniProtKB-UniRule"/>
</dbReference>
<keyword evidence="6 12" id="KW-0028">Amino-acid biosynthesis</keyword>
<evidence type="ECO:0000256" key="13">
    <source>
        <dbReference type="PIRNR" id="PIRNR001365"/>
    </source>
</evidence>
<feature type="active site" description="Proton donor/acceptor" evidence="12 14">
    <location>
        <position position="138"/>
    </location>
</feature>
<dbReference type="SMART" id="SM01130">
    <property type="entry name" value="DHDPS"/>
    <property type="match status" value="1"/>
</dbReference>
<evidence type="ECO:0000256" key="14">
    <source>
        <dbReference type="PIRSR" id="PIRSR001365-1"/>
    </source>
</evidence>
<evidence type="ECO:0000256" key="2">
    <source>
        <dbReference type="ARBA" id="ARBA00005120"/>
    </source>
</evidence>
<comment type="pathway">
    <text evidence="2 12">Amino-acid biosynthesis; L-lysine biosynthesis via DAP pathway; (S)-tetrahydrodipicolinate from L-aspartate: step 3/4.</text>
</comment>
<evidence type="ECO:0000256" key="15">
    <source>
        <dbReference type="PIRSR" id="PIRSR001365-2"/>
    </source>
</evidence>
<evidence type="ECO:0000256" key="8">
    <source>
        <dbReference type="ARBA" id="ARBA00023154"/>
    </source>
</evidence>
<dbReference type="InterPro" id="IPR002220">
    <property type="entry name" value="DapA-like"/>
</dbReference>
<comment type="subunit">
    <text evidence="12">Homotetramer; dimer of dimers.</text>
</comment>
<evidence type="ECO:0000256" key="12">
    <source>
        <dbReference type="HAMAP-Rule" id="MF_00418"/>
    </source>
</evidence>
<dbReference type="InterPro" id="IPR005263">
    <property type="entry name" value="DapA"/>
</dbReference>
<dbReference type="PRINTS" id="PR00146">
    <property type="entry name" value="DHPICSNTHASE"/>
</dbReference>
<name>A0A3D9HUA3_9BACL</name>
<keyword evidence="8 12" id="KW-0457">Lysine biosynthesis</keyword>
<evidence type="ECO:0000256" key="7">
    <source>
        <dbReference type="ARBA" id="ARBA00022915"/>
    </source>
</evidence>
<comment type="function">
    <text evidence="1 12">Catalyzes the condensation of (S)-aspartate-beta-semialdehyde [(S)-ASA] and pyruvate to 4-hydroxy-tetrahydrodipicolinate (HTPA).</text>
</comment>
<feature type="binding site" evidence="12 15">
    <location>
        <position position="206"/>
    </location>
    <ligand>
        <name>pyruvate</name>
        <dbReference type="ChEBI" id="CHEBI:15361"/>
    </ligand>
</feature>
<dbReference type="UniPathway" id="UPA00034">
    <property type="reaction ID" value="UER00017"/>
</dbReference>
<evidence type="ECO:0000313" key="17">
    <source>
        <dbReference type="Proteomes" id="UP000256977"/>
    </source>
</evidence>
<dbReference type="GO" id="GO:0005737">
    <property type="term" value="C:cytoplasm"/>
    <property type="evidence" value="ECO:0007669"/>
    <property type="project" value="UniProtKB-SubCell"/>
</dbReference>
<dbReference type="EMBL" id="QRDZ01000052">
    <property type="protein sequence ID" value="RED53010.1"/>
    <property type="molecule type" value="Genomic_DNA"/>
</dbReference>
<feature type="binding site" evidence="12 15">
    <location>
        <position position="50"/>
    </location>
    <ligand>
        <name>pyruvate</name>
        <dbReference type="ChEBI" id="CHEBI:15361"/>
    </ligand>
</feature>
<organism evidence="16 17">
    <name type="scientific">Cohnella phaseoli</name>
    <dbReference type="NCBI Taxonomy" id="456490"/>
    <lineage>
        <taxon>Bacteria</taxon>
        <taxon>Bacillati</taxon>
        <taxon>Bacillota</taxon>
        <taxon>Bacilli</taxon>
        <taxon>Bacillales</taxon>
        <taxon>Paenibacillaceae</taxon>
        <taxon>Cohnella</taxon>
    </lineage>
</organism>
<dbReference type="PANTHER" id="PTHR12128">
    <property type="entry name" value="DIHYDRODIPICOLINATE SYNTHASE"/>
    <property type="match status" value="1"/>
</dbReference>
<keyword evidence="9 12" id="KW-0456">Lyase</keyword>
<dbReference type="Pfam" id="PF00701">
    <property type="entry name" value="DHDPS"/>
    <property type="match status" value="1"/>
</dbReference>
<dbReference type="Proteomes" id="UP000256977">
    <property type="component" value="Unassembled WGS sequence"/>
</dbReference>
<dbReference type="PIRSF" id="PIRSF001365">
    <property type="entry name" value="DHDPS"/>
    <property type="match status" value="1"/>
</dbReference>
<sequence>MLSQAELKGIYVPVVTPFLPDGELDLVSYERYVKHLLEFEIDGLVVGGTTGESPTISWEEVVELVSITRDALGARSVPIVVGTGTNSTADTVRRTEMAGRIGADAALVVTPYYSRPSEAGILEHYRRASRTGVPVIAYEIPSRTGIRLSAETMRAILELDGVIGLKDSSGSLTLLQELGSFATKPVLCGDDALLYDMLRLGASGGISASANVCTRNFIEVCRQAAAGNYPAASRVFDGLRPLIDDLFREPNPAPLKWLLARQDLLAADAVRLPMSQITSALQQRLSRYLVE</sequence>
<dbReference type="NCBIfam" id="TIGR00674">
    <property type="entry name" value="dapA"/>
    <property type="match status" value="1"/>
</dbReference>
<dbReference type="InterPro" id="IPR013785">
    <property type="entry name" value="Aldolase_TIM"/>
</dbReference>
<comment type="catalytic activity">
    <reaction evidence="11 12">
        <text>L-aspartate 4-semialdehyde + pyruvate = (2S,4S)-4-hydroxy-2,3,4,5-tetrahydrodipicolinate + H2O + H(+)</text>
        <dbReference type="Rhea" id="RHEA:34171"/>
        <dbReference type="ChEBI" id="CHEBI:15361"/>
        <dbReference type="ChEBI" id="CHEBI:15377"/>
        <dbReference type="ChEBI" id="CHEBI:15378"/>
        <dbReference type="ChEBI" id="CHEBI:67139"/>
        <dbReference type="ChEBI" id="CHEBI:537519"/>
        <dbReference type="EC" id="4.3.3.7"/>
    </reaction>
</comment>
<dbReference type="Gene3D" id="3.20.20.70">
    <property type="entry name" value="Aldolase class I"/>
    <property type="match status" value="1"/>
</dbReference>
<feature type="site" description="Part of a proton relay during catalysis" evidence="12">
    <location>
        <position position="113"/>
    </location>
</feature>
<evidence type="ECO:0000256" key="3">
    <source>
        <dbReference type="ARBA" id="ARBA00007592"/>
    </source>
</evidence>
<evidence type="ECO:0000256" key="1">
    <source>
        <dbReference type="ARBA" id="ARBA00003294"/>
    </source>
</evidence>
<dbReference type="EC" id="4.3.3.7" evidence="4 12"/>
<comment type="similarity">
    <text evidence="3 12 13">Belongs to the DapA family.</text>
</comment>
<dbReference type="GO" id="GO:0008840">
    <property type="term" value="F:4-hydroxy-tetrahydrodipicolinate synthase activity"/>
    <property type="evidence" value="ECO:0007669"/>
    <property type="project" value="UniProtKB-UniRule"/>
</dbReference>
<dbReference type="PANTHER" id="PTHR12128:SF66">
    <property type="entry name" value="4-HYDROXY-2-OXOGLUTARATE ALDOLASE, MITOCHONDRIAL"/>
    <property type="match status" value="1"/>
</dbReference>
<dbReference type="InterPro" id="IPR020624">
    <property type="entry name" value="Schiff_base-form_aldolases_CS"/>
</dbReference>
<dbReference type="OrthoDB" id="9782828at2"/>
<evidence type="ECO:0000256" key="6">
    <source>
        <dbReference type="ARBA" id="ARBA00022605"/>
    </source>
</evidence>
<evidence type="ECO:0000256" key="4">
    <source>
        <dbReference type="ARBA" id="ARBA00012086"/>
    </source>
</evidence>
<keyword evidence="17" id="KW-1185">Reference proteome</keyword>
<comment type="caution">
    <text evidence="16">The sequence shown here is derived from an EMBL/GenBank/DDBJ whole genome shotgun (WGS) entry which is preliminary data.</text>
</comment>
<evidence type="ECO:0000256" key="5">
    <source>
        <dbReference type="ARBA" id="ARBA00022490"/>
    </source>
</evidence>
<proteinExistence type="inferred from homology"/>
<dbReference type="RefSeq" id="WP_116065610.1">
    <property type="nucleotide sequence ID" value="NZ_QRDZ01000052.1"/>
</dbReference>
<dbReference type="HAMAP" id="MF_00418">
    <property type="entry name" value="DapA"/>
    <property type="match status" value="1"/>
</dbReference>
<protein>
    <recommendedName>
        <fullName evidence="4 12">4-hydroxy-tetrahydrodipicolinate synthase</fullName>
        <shortName evidence="12">HTPA synthase</shortName>
        <ecNumber evidence="4 12">4.3.3.7</ecNumber>
    </recommendedName>
</protein>
<dbReference type="GO" id="GO:0019877">
    <property type="term" value="P:diaminopimelate biosynthetic process"/>
    <property type="evidence" value="ECO:0007669"/>
    <property type="project" value="UniProtKB-UniRule"/>
</dbReference>
<dbReference type="PROSITE" id="PS00665">
    <property type="entry name" value="DHDPS_1"/>
    <property type="match status" value="1"/>
</dbReference>
<accession>A0A3D9HUA3</accession>
<keyword evidence="5 12" id="KW-0963">Cytoplasm</keyword>
<dbReference type="CDD" id="cd00950">
    <property type="entry name" value="DHDPS"/>
    <property type="match status" value="1"/>
</dbReference>
<keyword evidence="7 12" id="KW-0220">Diaminopimelate biosynthesis</keyword>
<gene>
    <name evidence="12" type="primary">dapA</name>
    <name evidence="16" type="ORF">DFP98_15218</name>
</gene>